<dbReference type="GO" id="GO:0005615">
    <property type="term" value="C:extracellular space"/>
    <property type="evidence" value="ECO:0007669"/>
    <property type="project" value="TreeGrafter"/>
</dbReference>
<dbReference type="Proteomes" id="UP000267798">
    <property type="component" value="Unassembled WGS sequence"/>
</dbReference>
<evidence type="ECO:0000313" key="11">
    <source>
        <dbReference type="Proteomes" id="UP000267798"/>
    </source>
</evidence>
<evidence type="ECO:0000256" key="6">
    <source>
        <dbReference type="ARBA" id="ARBA00023049"/>
    </source>
</evidence>
<dbReference type="SUPFAM" id="SSF54106">
    <property type="entry name" value="LysM domain"/>
    <property type="match status" value="2"/>
</dbReference>
<organism evidence="10 11">
    <name type="scientific">Paenibacillus pinisoli</name>
    <dbReference type="NCBI Taxonomy" id="1276110"/>
    <lineage>
        <taxon>Bacteria</taxon>
        <taxon>Bacillati</taxon>
        <taxon>Bacillota</taxon>
        <taxon>Bacilli</taxon>
        <taxon>Bacillales</taxon>
        <taxon>Paenibacillaceae</taxon>
        <taxon>Paenibacillus</taxon>
    </lineage>
</organism>
<dbReference type="SMART" id="SM00631">
    <property type="entry name" value="Zn_pept"/>
    <property type="match status" value="1"/>
</dbReference>
<evidence type="ECO:0000256" key="5">
    <source>
        <dbReference type="ARBA" id="ARBA00022833"/>
    </source>
</evidence>
<evidence type="ECO:0000259" key="9">
    <source>
        <dbReference type="PROSITE" id="PS52035"/>
    </source>
</evidence>
<proteinExistence type="inferred from homology"/>
<keyword evidence="6" id="KW-0482">Metalloprotease</keyword>
<dbReference type="Gene3D" id="3.40.630.10">
    <property type="entry name" value="Zn peptidases"/>
    <property type="match status" value="1"/>
</dbReference>
<feature type="domain" description="LysM" evidence="8">
    <location>
        <begin position="51"/>
        <end position="95"/>
    </location>
</feature>
<dbReference type="RefSeq" id="WP_120113724.1">
    <property type="nucleotide sequence ID" value="NZ_QXQB01000005.1"/>
</dbReference>
<dbReference type="InterPro" id="IPR018392">
    <property type="entry name" value="LysM"/>
</dbReference>
<dbReference type="PANTHER" id="PTHR11705">
    <property type="entry name" value="PROTEASE FAMILY M14 CARBOXYPEPTIDASE A,B"/>
    <property type="match status" value="1"/>
</dbReference>
<dbReference type="InterPro" id="IPR000834">
    <property type="entry name" value="Peptidase_M14"/>
</dbReference>
<keyword evidence="11" id="KW-1185">Reference proteome</keyword>
<feature type="active site" description="Proton donor/acceptor" evidence="7">
    <location>
        <position position="366"/>
    </location>
</feature>
<comment type="caution">
    <text evidence="10">The sequence shown here is derived from an EMBL/GenBank/DDBJ whole genome shotgun (WGS) entry which is preliminary data.</text>
</comment>
<dbReference type="Gene3D" id="3.10.350.10">
    <property type="entry name" value="LysM domain"/>
    <property type="match status" value="2"/>
</dbReference>
<dbReference type="PROSITE" id="PS52035">
    <property type="entry name" value="PEPTIDASE_M14"/>
    <property type="match status" value="1"/>
</dbReference>
<dbReference type="PANTHER" id="PTHR11705:SF143">
    <property type="entry name" value="SLL0236 PROTEIN"/>
    <property type="match status" value="1"/>
</dbReference>
<sequence length="396" mass="43937">MQVAVRNGDSLWRYSILFGVPFRLVVDSNPGVNPESLYIGQAIQIPGYEWVEYRIASGDSLWRIAARNGISAELLLQTNPGLQSNNLQVGEMIRIPRRVTELVVNPQRNYNTAALEEDLSRLLAVYPFLRRASIGNSVMGKPITEIRIGSGERIIHANGSIHANEWITTPPLVQFLNEYAMAVTNSTDWRGTSMYAPYLAMTVSIVPMLNPDGVDLVVNGLPESEPLRSEVLSINEGSMDFSGWKANIRGVDLNKQFPALWERDAVIGPQSPAPRDYSGTAPLTEPEVQALAELTRRASFERVLAYHTQGEVLFWGFEGLEPPESAALAQAFADASGYEAIRYADSAAGYKDWFIQDWRRPGFTIELGRGTNPLPLSQYSRIYEALSSIMLVALTQ</sequence>
<keyword evidence="4" id="KW-0378">Hydrolase</keyword>
<keyword evidence="5" id="KW-0862">Zinc</keyword>
<dbReference type="SMART" id="SM00257">
    <property type="entry name" value="LysM"/>
    <property type="match status" value="2"/>
</dbReference>
<dbReference type="PROSITE" id="PS51782">
    <property type="entry name" value="LYSM"/>
    <property type="match status" value="2"/>
</dbReference>
<evidence type="ECO:0000256" key="4">
    <source>
        <dbReference type="ARBA" id="ARBA00022801"/>
    </source>
</evidence>
<dbReference type="SUPFAM" id="SSF53187">
    <property type="entry name" value="Zn-dependent exopeptidases"/>
    <property type="match status" value="1"/>
</dbReference>
<evidence type="ECO:0000313" key="10">
    <source>
        <dbReference type="EMBL" id="RJX37802.1"/>
    </source>
</evidence>
<evidence type="ECO:0000256" key="2">
    <source>
        <dbReference type="ARBA" id="ARBA00005988"/>
    </source>
</evidence>
<dbReference type="CDD" id="cd06229">
    <property type="entry name" value="M14_Endopeptidase_I"/>
    <property type="match status" value="1"/>
</dbReference>
<evidence type="ECO:0000256" key="1">
    <source>
        <dbReference type="ARBA" id="ARBA00001947"/>
    </source>
</evidence>
<feature type="domain" description="Peptidase M14" evidence="9">
    <location>
        <begin position="108"/>
        <end position="396"/>
    </location>
</feature>
<dbReference type="CDD" id="cd00118">
    <property type="entry name" value="LysM"/>
    <property type="match status" value="2"/>
</dbReference>
<dbReference type="GO" id="GO:0006508">
    <property type="term" value="P:proteolysis"/>
    <property type="evidence" value="ECO:0007669"/>
    <property type="project" value="UniProtKB-KW"/>
</dbReference>
<evidence type="ECO:0000256" key="3">
    <source>
        <dbReference type="ARBA" id="ARBA00022670"/>
    </source>
</evidence>
<dbReference type="AlphaFoldDB" id="A0A3A6P9X3"/>
<dbReference type="OrthoDB" id="9802862at2"/>
<reference evidence="10 11" key="1">
    <citation type="submission" date="2018-09" db="EMBL/GenBank/DDBJ databases">
        <title>Paenibacillus aracenensis nov. sp. isolated from a cave in southern Spain.</title>
        <authorList>
            <person name="Jurado V."/>
            <person name="Gutierrez-Patricio S."/>
            <person name="Gonzalez-Pimentel J.L."/>
            <person name="Miller A.Z."/>
            <person name="Laiz L."/>
            <person name="Saiz-Jimenez C."/>
        </authorList>
    </citation>
    <scope>NUCLEOTIDE SEQUENCE [LARGE SCALE GENOMIC DNA]</scope>
    <source>
        <strain evidence="10 11">JCM 19203</strain>
    </source>
</reference>
<protein>
    <submittedName>
        <fullName evidence="10">LysM peptidoglycan-binding domain-containing protein</fullName>
    </submittedName>
</protein>
<gene>
    <name evidence="10" type="ORF">D3P09_22845</name>
</gene>
<evidence type="ECO:0000256" key="7">
    <source>
        <dbReference type="PROSITE-ProRule" id="PRU01379"/>
    </source>
</evidence>
<dbReference type="GO" id="GO:0004181">
    <property type="term" value="F:metallocarboxypeptidase activity"/>
    <property type="evidence" value="ECO:0007669"/>
    <property type="project" value="InterPro"/>
</dbReference>
<dbReference type="Pfam" id="PF01476">
    <property type="entry name" value="LysM"/>
    <property type="match status" value="2"/>
</dbReference>
<accession>A0A3A6P9X3</accession>
<dbReference type="InterPro" id="IPR036779">
    <property type="entry name" value="LysM_dom_sf"/>
</dbReference>
<dbReference type="InterPro" id="IPR034274">
    <property type="entry name" value="ENP1_M14_CPD"/>
</dbReference>
<comment type="cofactor">
    <cofactor evidence="1">
        <name>Zn(2+)</name>
        <dbReference type="ChEBI" id="CHEBI:29105"/>
    </cofactor>
</comment>
<feature type="domain" description="LysM" evidence="8">
    <location>
        <begin position="1"/>
        <end position="45"/>
    </location>
</feature>
<name>A0A3A6P9X3_9BACL</name>
<evidence type="ECO:0000259" key="8">
    <source>
        <dbReference type="PROSITE" id="PS51782"/>
    </source>
</evidence>
<keyword evidence="3" id="KW-0645">Protease</keyword>
<dbReference type="EMBL" id="QXQB01000005">
    <property type="protein sequence ID" value="RJX37802.1"/>
    <property type="molecule type" value="Genomic_DNA"/>
</dbReference>
<comment type="similarity">
    <text evidence="2 7">Belongs to the peptidase M14 family.</text>
</comment>
<dbReference type="Pfam" id="PF00246">
    <property type="entry name" value="Peptidase_M14"/>
    <property type="match status" value="1"/>
</dbReference>
<dbReference type="GO" id="GO:0008270">
    <property type="term" value="F:zinc ion binding"/>
    <property type="evidence" value="ECO:0007669"/>
    <property type="project" value="InterPro"/>
</dbReference>